<feature type="region of interest" description="Disordered" evidence="8">
    <location>
        <begin position="1021"/>
        <end position="1071"/>
    </location>
</feature>
<evidence type="ECO:0000256" key="9">
    <source>
        <dbReference type="SAM" id="Phobius"/>
    </source>
</evidence>
<dbReference type="Gene3D" id="3.30.70.1440">
    <property type="entry name" value="Multidrug efflux transporter AcrB pore domain"/>
    <property type="match status" value="1"/>
</dbReference>
<evidence type="ECO:0000256" key="1">
    <source>
        <dbReference type="ARBA" id="ARBA00004429"/>
    </source>
</evidence>
<keyword evidence="2" id="KW-0813">Transport</keyword>
<dbReference type="Pfam" id="PF00873">
    <property type="entry name" value="ACR_tran"/>
    <property type="match status" value="1"/>
</dbReference>
<dbReference type="InterPro" id="IPR027463">
    <property type="entry name" value="AcrB_DN_DC_subdom"/>
</dbReference>
<dbReference type="GO" id="GO:0005886">
    <property type="term" value="C:plasma membrane"/>
    <property type="evidence" value="ECO:0007669"/>
    <property type="project" value="UniProtKB-SubCell"/>
</dbReference>
<keyword evidence="3" id="KW-1003">Cell membrane</keyword>
<sequence length="1071" mass="114603">MNLSAPFIHRPVATFLLMLALLAAGAVGYFLLPVAAMPEVEFPTLSVTANLPGADPETMASSVAQPLERQFASVPGVNELTSTSSLGFTQITLQFDLSRNIDGAASDVQAAINAAQGYLPRNLPTPPTYRKVNPADRPVIIFGLTSEVEPLTQVDQYADLGVVRRVSTMSGVGQALIFGQQKFAPTIRVNPAALAARGIGLDEIASAISGSSAQLPVGTLQGPQQSFAIGTNGQLFSPADLGKVVVAYRNGAPVRLSDVATIVIGPESALQASWVGTRRGEMVGIWREPGANTIDLVDRIKASLPELQAGIPRSVNLSVISDRTLSIRESFRDVEYTLVAAIGLVIAVIFVFLRNAAATSIPSVTVPLSLVGAFGVMYMLGYTLDNLSLMGLTLAVGLVVDDAIVMVENVYRYLEQGETRLDAALKGAQEMGFTIVSITISLIAVFIPILFMSGIVGRLFREFGVVVSVAVGISAFIALTLSPMMSSLILSDPKTAHHGRLYALSERAFEGLVSAYRRGLEFSLRHQRPVFALNLSLVALSGWMFYAMPKGFFPQEDTGLLFGFTKADQDVSFEAMTERQGAVGEVIAQDPDVDAFGSFVGGAGGAGFNTGRFFIQLKPLSDRSAKADEIIRRLRPRVNAIPGISTFLQSIQNIQIGARLEATQYQFTLQDADLAELNAWAPKILSALNSLPMLRDLTSDQQTGGQQLMINIDRDAAARLGVNVTGIQQTLYNAFGQPYVTQLYGATDTFHVVLEVASQYQTDVGALSRIYVRAAGGKLVPVSQFATLERRQAPITVNHQGQLPAVTMSFNLAPDVSLGEAVRSVDAAVAALGKPESLRGSFQGAAHEFQVSLSTQPMLIAAALFAVYIVLGMLYESFIHPITILLTLPSASVGALAFLWGFGFDLTMIAIIGLLMLIGIVKKNGIMLVDFAVERVRAGMSPQDAIEEAAVLRFRPILMTTMAAVFVTLPIAIGVGAGADLRQPLGVAVVGGLLVSQVLTLFTTPVTYLYMERLRSWATAAQDARTISPSNEKAAPTDLEKERDDRERPRQAPPHARDLPPLGESPPTRPL</sequence>
<dbReference type="PANTHER" id="PTHR32063:SF21">
    <property type="entry name" value="MULTIDRUG RESISTANCE PROTEIN MDTB"/>
    <property type="match status" value="1"/>
</dbReference>
<feature type="transmembrane region" description="Helical" evidence="9">
    <location>
        <begin position="908"/>
        <end position="933"/>
    </location>
</feature>
<keyword evidence="4" id="KW-0997">Cell inner membrane</keyword>
<evidence type="ECO:0000256" key="4">
    <source>
        <dbReference type="ARBA" id="ARBA00022519"/>
    </source>
</evidence>
<accession>A0A6B8LWM5</accession>
<dbReference type="RefSeq" id="WP_016919663.1">
    <property type="nucleotide sequence ID" value="NZ_CP044331.1"/>
</dbReference>
<keyword evidence="5 9" id="KW-0812">Transmembrane</keyword>
<dbReference type="Gene3D" id="3.30.2090.10">
    <property type="entry name" value="Multidrug efflux transporter AcrB TolC docking domain, DN and DC subdomains"/>
    <property type="match status" value="2"/>
</dbReference>
<dbReference type="EMBL" id="CP044331">
    <property type="protein sequence ID" value="QGM96767.1"/>
    <property type="molecule type" value="Genomic_DNA"/>
</dbReference>
<keyword evidence="6 9" id="KW-1133">Transmembrane helix</keyword>
<proteinExistence type="predicted"/>
<organism evidence="10 11">
    <name type="scientific">Methylocystis parvus</name>
    <dbReference type="NCBI Taxonomy" id="134"/>
    <lineage>
        <taxon>Bacteria</taxon>
        <taxon>Pseudomonadati</taxon>
        <taxon>Pseudomonadota</taxon>
        <taxon>Alphaproteobacteria</taxon>
        <taxon>Hyphomicrobiales</taxon>
        <taxon>Methylocystaceae</taxon>
        <taxon>Methylocystis</taxon>
    </lineage>
</organism>
<dbReference type="AlphaFoldDB" id="A0A6B8LWM5"/>
<evidence type="ECO:0000256" key="3">
    <source>
        <dbReference type="ARBA" id="ARBA00022475"/>
    </source>
</evidence>
<protein>
    <submittedName>
        <fullName evidence="10">MMPL family transporter</fullName>
    </submittedName>
</protein>
<feature type="transmembrane region" description="Helical" evidence="9">
    <location>
        <begin position="858"/>
        <end position="875"/>
    </location>
</feature>
<dbReference type="Gene3D" id="1.20.1640.10">
    <property type="entry name" value="Multidrug efflux transporter AcrB transmembrane domain"/>
    <property type="match status" value="2"/>
</dbReference>
<dbReference type="Gene3D" id="3.30.70.1430">
    <property type="entry name" value="Multidrug efflux transporter AcrB pore domain"/>
    <property type="match status" value="2"/>
</dbReference>
<dbReference type="InterPro" id="IPR001036">
    <property type="entry name" value="Acrflvin-R"/>
</dbReference>
<dbReference type="Proteomes" id="UP000422569">
    <property type="component" value="Chromosome"/>
</dbReference>
<name>A0A6B8LWM5_9HYPH</name>
<dbReference type="GO" id="GO:0042910">
    <property type="term" value="F:xenobiotic transmembrane transporter activity"/>
    <property type="evidence" value="ECO:0007669"/>
    <property type="project" value="TreeGrafter"/>
</dbReference>
<feature type="transmembrane region" description="Helical" evidence="9">
    <location>
        <begin position="985"/>
        <end position="1010"/>
    </location>
</feature>
<evidence type="ECO:0000313" key="11">
    <source>
        <dbReference type="Proteomes" id="UP000422569"/>
    </source>
</evidence>
<dbReference type="PANTHER" id="PTHR32063">
    <property type="match status" value="1"/>
</dbReference>
<feature type="transmembrane region" description="Helical" evidence="9">
    <location>
        <begin position="463"/>
        <end position="481"/>
    </location>
</feature>
<dbReference type="SUPFAM" id="SSF82693">
    <property type="entry name" value="Multidrug efflux transporter AcrB pore domain, PN1, PN2, PC1 and PC2 subdomains"/>
    <property type="match status" value="3"/>
</dbReference>
<dbReference type="Gene3D" id="3.30.70.1320">
    <property type="entry name" value="Multidrug efflux transporter AcrB pore domain like"/>
    <property type="match status" value="1"/>
</dbReference>
<feature type="transmembrane region" description="Helical" evidence="9">
    <location>
        <begin position="432"/>
        <end position="451"/>
    </location>
</feature>
<dbReference type="FunFam" id="3.30.70.1430:FF:000001">
    <property type="entry name" value="Efflux pump membrane transporter"/>
    <property type="match status" value="1"/>
</dbReference>
<evidence type="ECO:0000256" key="7">
    <source>
        <dbReference type="ARBA" id="ARBA00023136"/>
    </source>
</evidence>
<feature type="compositionally biased region" description="Basic and acidic residues" evidence="8">
    <location>
        <begin position="1038"/>
        <end position="1058"/>
    </location>
</feature>
<keyword evidence="11" id="KW-1185">Reference proteome</keyword>
<dbReference type="FunFam" id="1.20.1640.10:FF:000001">
    <property type="entry name" value="Efflux pump membrane transporter"/>
    <property type="match status" value="1"/>
</dbReference>
<dbReference type="SUPFAM" id="SSF82866">
    <property type="entry name" value="Multidrug efflux transporter AcrB transmembrane domain"/>
    <property type="match status" value="2"/>
</dbReference>
<comment type="subcellular location">
    <subcellularLocation>
        <location evidence="1">Cell inner membrane</location>
        <topology evidence="1">Multi-pass membrane protein</topology>
    </subcellularLocation>
</comment>
<feature type="transmembrane region" description="Helical" evidence="9">
    <location>
        <begin position="882"/>
        <end position="902"/>
    </location>
</feature>
<evidence type="ECO:0000256" key="6">
    <source>
        <dbReference type="ARBA" id="ARBA00022989"/>
    </source>
</evidence>
<dbReference type="KEGG" id="mpar:F7D14_04285"/>
<keyword evidence="7 9" id="KW-0472">Membrane</keyword>
<evidence type="ECO:0000256" key="2">
    <source>
        <dbReference type="ARBA" id="ARBA00022448"/>
    </source>
</evidence>
<dbReference type="SUPFAM" id="SSF82714">
    <property type="entry name" value="Multidrug efflux transporter AcrB TolC docking domain, DN and DC subdomains"/>
    <property type="match status" value="2"/>
</dbReference>
<dbReference type="PRINTS" id="PR00702">
    <property type="entry name" value="ACRIFLAVINRP"/>
</dbReference>
<feature type="transmembrane region" description="Helical" evidence="9">
    <location>
        <begin position="954"/>
        <end position="979"/>
    </location>
</feature>
<gene>
    <name evidence="10" type="ORF">F7D14_04285</name>
</gene>
<evidence type="ECO:0000256" key="5">
    <source>
        <dbReference type="ARBA" id="ARBA00022692"/>
    </source>
</evidence>
<evidence type="ECO:0000313" key="10">
    <source>
        <dbReference type="EMBL" id="QGM96767.1"/>
    </source>
</evidence>
<reference evidence="10 11" key="1">
    <citation type="submission" date="2019-09" db="EMBL/GenBank/DDBJ databases">
        <title>Isolation and complete genome sequencing of Methylocystis species.</title>
        <authorList>
            <person name="Rumah B.L."/>
            <person name="Stead C.E."/>
            <person name="Stevens B.C."/>
            <person name="Minton N.P."/>
            <person name="Grosse-Honebrink A."/>
            <person name="Zhang Y."/>
        </authorList>
    </citation>
    <scope>NUCLEOTIDE SEQUENCE [LARGE SCALE GENOMIC DNA]</scope>
    <source>
        <strain evidence="10 11">BRCS2</strain>
    </source>
</reference>
<feature type="transmembrane region" description="Helical" evidence="9">
    <location>
        <begin position="336"/>
        <end position="353"/>
    </location>
</feature>
<evidence type="ECO:0000256" key="8">
    <source>
        <dbReference type="SAM" id="MobiDB-lite"/>
    </source>
</evidence>
<feature type="transmembrane region" description="Helical" evidence="9">
    <location>
        <begin position="365"/>
        <end position="384"/>
    </location>
</feature>